<dbReference type="PROSITE" id="PS00160">
    <property type="entry name" value="ALDOLASE_KDPG_KHG_2"/>
    <property type="match status" value="1"/>
</dbReference>
<dbReference type="GO" id="GO:0008700">
    <property type="term" value="F:(R,S)-4-hydroxy-2-oxoglutarate aldolase activity"/>
    <property type="evidence" value="ECO:0007669"/>
    <property type="project" value="UniProtKB-EC"/>
</dbReference>
<dbReference type="InterPro" id="IPR031338">
    <property type="entry name" value="KDPG/KHG_AS_2"/>
</dbReference>
<gene>
    <name evidence="9" type="ORF">WMO43_01980</name>
</gene>
<comment type="catalytic activity">
    <reaction evidence="1">
        <text>2-dehydro-3-deoxy-6-phospho-D-gluconate = D-glyceraldehyde 3-phosphate + pyruvate</text>
        <dbReference type="Rhea" id="RHEA:17089"/>
        <dbReference type="ChEBI" id="CHEBI:15361"/>
        <dbReference type="ChEBI" id="CHEBI:57569"/>
        <dbReference type="ChEBI" id="CHEBI:59776"/>
        <dbReference type="EC" id="4.1.2.14"/>
    </reaction>
</comment>
<accession>A0ABV1HBC4</accession>
<evidence type="ECO:0000313" key="9">
    <source>
        <dbReference type="EMBL" id="MEQ2556652.1"/>
    </source>
</evidence>
<dbReference type="GO" id="GO:0008675">
    <property type="term" value="F:2-dehydro-3-deoxy-phosphogluconate aldolase activity"/>
    <property type="evidence" value="ECO:0007669"/>
    <property type="project" value="UniProtKB-EC"/>
</dbReference>
<dbReference type="PANTHER" id="PTHR30246">
    <property type="entry name" value="2-KETO-3-DEOXY-6-PHOSPHOGLUCONATE ALDOLASE"/>
    <property type="match status" value="1"/>
</dbReference>
<evidence type="ECO:0000313" key="10">
    <source>
        <dbReference type="Proteomes" id="UP001454489"/>
    </source>
</evidence>
<dbReference type="CDD" id="cd00452">
    <property type="entry name" value="KDPG_aldolase"/>
    <property type="match status" value="1"/>
</dbReference>
<keyword evidence="8" id="KW-0119">Carbohydrate metabolism</keyword>
<proteinExistence type="inferred from homology"/>
<dbReference type="Pfam" id="PF01081">
    <property type="entry name" value="Aldolase"/>
    <property type="match status" value="1"/>
</dbReference>
<dbReference type="SUPFAM" id="SSF51569">
    <property type="entry name" value="Aldolase"/>
    <property type="match status" value="1"/>
</dbReference>
<protein>
    <recommendedName>
        <fullName evidence="5">2-dehydro-3-deoxy-phosphogluconate aldolase</fullName>
        <ecNumber evidence="5">4.1.2.14</ecNumber>
    </recommendedName>
</protein>
<evidence type="ECO:0000256" key="2">
    <source>
        <dbReference type="ARBA" id="ARBA00004736"/>
    </source>
</evidence>
<dbReference type="InterPro" id="IPR031337">
    <property type="entry name" value="KDPG/KHG_AS_1"/>
</dbReference>
<keyword evidence="10" id="KW-1185">Reference proteome</keyword>
<dbReference type="InterPro" id="IPR000887">
    <property type="entry name" value="Aldlse_KDPG_KHG"/>
</dbReference>
<comment type="pathway">
    <text evidence="2">Carbohydrate acid metabolism; 2-dehydro-3-deoxy-D-gluconate degradation; D-glyceraldehyde 3-phosphate and pyruvate from 2-dehydro-3-deoxy-D-gluconate: step 2/2.</text>
</comment>
<dbReference type="Proteomes" id="UP001454489">
    <property type="component" value="Unassembled WGS sequence"/>
</dbReference>
<evidence type="ECO:0000256" key="3">
    <source>
        <dbReference type="ARBA" id="ARBA00006906"/>
    </source>
</evidence>
<comment type="similarity">
    <text evidence="3">Belongs to the KHG/KDPG aldolase family.</text>
</comment>
<evidence type="ECO:0000256" key="6">
    <source>
        <dbReference type="ARBA" id="ARBA00023239"/>
    </source>
</evidence>
<evidence type="ECO:0000256" key="7">
    <source>
        <dbReference type="ARBA" id="ARBA00023270"/>
    </source>
</evidence>
<comment type="subunit">
    <text evidence="4">Homotrimer.</text>
</comment>
<comment type="caution">
    <text evidence="9">The sequence shown here is derived from an EMBL/GenBank/DDBJ whole genome shotgun (WGS) entry which is preliminary data.</text>
</comment>
<evidence type="ECO:0000256" key="8">
    <source>
        <dbReference type="ARBA" id="ARBA00023277"/>
    </source>
</evidence>
<evidence type="ECO:0000256" key="1">
    <source>
        <dbReference type="ARBA" id="ARBA00000654"/>
    </source>
</evidence>
<keyword evidence="7" id="KW-0704">Schiff base</keyword>
<dbReference type="EMBL" id="JBBMEX010000002">
    <property type="protein sequence ID" value="MEQ2556652.1"/>
    <property type="molecule type" value="Genomic_DNA"/>
</dbReference>
<sequence>MNQILEEISNIGVVPVVAIDHKDDAAPLADALTKGGLPCAEVTFRTPAAEESIRIMADQFPDMLLGAGTVLTTEQADRAIAAGAKFIVSPGFNPKVVSHCIEKNIPITPGISSPSDMEQAIEMGLDAVKFFPAVPSGGLSMIKALAAPYHTMRFMPTGGVTPQNLTEFLDYPKILACGGTWMVKPELLATGNFEEITRLTRQTVRTMLDLKIDELTLPFPHTGNNLSDALHGLINLSSGSTKELTISCRYLKRTIYHLEKNGATFRYDNAKYDSAGNMDAIDFSDAPEEFSIRLIEKH</sequence>
<evidence type="ECO:0000256" key="4">
    <source>
        <dbReference type="ARBA" id="ARBA00011233"/>
    </source>
</evidence>
<evidence type="ECO:0000256" key="5">
    <source>
        <dbReference type="ARBA" id="ARBA00013063"/>
    </source>
</evidence>
<dbReference type="InterPro" id="IPR013785">
    <property type="entry name" value="Aldolase_TIM"/>
</dbReference>
<dbReference type="EC" id="4.1.2.14" evidence="5"/>
<keyword evidence="6 9" id="KW-0456">Lyase</keyword>
<reference evidence="9 10" key="1">
    <citation type="submission" date="2024-03" db="EMBL/GenBank/DDBJ databases">
        <title>Human intestinal bacterial collection.</title>
        <authorList>
            <person name="Pauvert C."/>
            <person name="Hitch T.C.A."/>
            <person name="Clavel T."/>
        </authorList>
    </citation>
    <scope>NUCLEOTIDE SEQUENCE [LARGE SCALE GENOMIC DNA]</scope>
    <source>
        <strain evidence="9 10">CLA-AA-H185</strain>
    </source>
</reference>
<dbReference type="PANTHER" id="PTHR30246:SF1">
    <property type="entry name" value="2-DEHYDRO-3-DEOXY-6-PHOSPHOGALACTONATE ALDOLASE-RELATED"/>
    <property type="match status" value="1"/>
</dbReference>
<dbReference type="RefSeq" id="WP_353529640.1">
    <property type="nucleotide sequence ID" value="NZ_JBBMEX010000002.1"/>
</dbReference>
<organism evidence="9 10">
    <name type="scientific">Maccoyibacter intestinihominis</name>
    <dbReference type="NCBI Taxonomy" id="3133499"/>
    <lineage>
        <taxon>Bacteria</taxon>
        <taxon>Bacillati</taxon>
        <taxon>Bacillota</taxon>
        <taxon>Clostridia</taxon>
        <taxon>Lachnospirales</taxon>
        <taxon>Lachnospiraceae</taxon>
        <taxon>Maccoyibacter</taxon>
    </lineage>
</organism>
<dbReference type="PROSITE" id="PS00159">
    <property type="entry name" value="ALDOLASE_KDPG_KHG_1"/>
    <property type="match status" value="1"/>
</dbReference>
<dbReference type="NCBIfam" id="TIGR01182">
    <property type="entry name" value="eda"/>
    <property type="match status" value="1"/>
</dbReference>
<dbReference type="Gene3D" id="3.20.20.70">
    <property type="entry name" value="Aldolase class I"/>
    <property type="match status" value="1"/>
</dbReference>
<name>A0ABV1HBC4_9FIRM</name>
<dbReference type="NCBIfam" id="NF004325">
    <property type="entry name" value="PRK05718.1"/>
    <property type="match status" value="1"/>
</dbReference>